<evidence type="ECO:0000256" key="1">
    <source>
        <dbReference type="SAM" id="MobiDB-lite"/>
    </source>
</evidence>
<reference evidence="3 4" key="1">
    <citation type="submission" date="2015-09" db="EMBL/GenBank/DDBJ databases">
        <title>Atta colombica WGS genome.</title>
        <authorList>
            <person name="Nygaard S."/>
            <person name="Hu H."/>
            <person name="Boomsma J."/>
            <person name="Zhang G."/>
        </authorList>
    </citation>
    <scope>NUCLEOTIDE SEQUENCE [LARGE SCALE GENOMIC DNA]</scope>
    <source>
        <strain evidence="3">Treedump-2</strain>
        <tissue evidence="3">Whole body</tissue>
    </source>
</reference>
<feature type="region of interest" description="Disordered" evidence="1">
    <location>
        <begin position="199"/>
        <end position="320"/>
    </location>
</feature>
<gene>
    <name evidence="3" type="ORF">ALC53_11994</name>
</gene>
<feature type="compositionally biased region" description="Polar residues" evidence="1">
    <location>
        <begin position="75"/>
        <end position="99"/>
    </location>
</feature>
<evidence type="ECO:0000259" key="2">
    <source>
        <dbReference type="PROSITE" id="PS51504"/>
    </source>
</evidence>
<evidence type="ECO:0000313" key="3">
    <source>
        <dbReference type="EMBL" id="KYM77577.1"/>
    </source>
</evidence>
<dbReference type="SUPFAM" id="SSF46785">
    <property type="entry name" value="Winged helix' DNA-binding domain"/>
    <property type="match status" value="1"/>
</dbReference>
<sequence length="320" mass="37117">MVRPSNPRLMARVLDAVANLGDTRGSSAREVLSFIRHSNVSSKNLTLQVHRALKHAVNAGLLRHRSGRYKALATLNPNSVSNPTKESPANKEPANNQINEQKKSKSDVETPINDVESFQTQERKKKITRRRNSRHHNTKVRRKSRCSPYIRRTNAAQNRKRRQRKRTYEDNEEFEDHSSGQDFLHRRNDSPVLFNCKTKHSRVSKRELESDLSDESECDSDVSQKHIFREKSLHREPKRKEMCAKSKSKSASRARSPQLLQRAVQSRQHSTEETENDRQRCDENHGFTEHNITQEVHKYIERVHESNNSNSGSTLENSRD</sequence>
<name>A0A151HZS8_9HYME</name>
<evidence type="ECO:0000313" key="4">
    <source>
        <dbReference type="Proteomes" id="UP000078540"/>
    </source>
</evidence>
<dbReference type="EMBL" id="KQ976695">
    <property type="protein sequence ID" value="KYM77577.1"/>
    <property type="molecule type" value="Genomic_DNA"/>
</dbReference>
<feature type="compositionally biased region" description="Basic and acidic residues" evidence="1">
    <location>
        <begin position="295"/>
        <end position="305"/>
    </location>
</feature>
<dbReference type="GO" id="GO:0003677">
    <property type="term" value="F:DNA binding"/>
    <property type="evidence" value="ECO:0007669"/>
    <property type="project" value="InterPro"/>
</dbReference>
<dbReference type="GO" id="GO:0000786">
    <property type="term" value="C:nucleosome"/>
    <property type="evidence" value="ECO:0007669"/>
    <property type="project" value="InterPro"/>
</dbReference>
<feature type="domain" description="H15" evidence="2">
    <location>
        <begin position="5"/>
        <end position="73"/>
    </location>
</feature>
<dbReference type="PROSITE" id="PS51504">
    <property type="entry name" value="H15"/>
    <property type="match status" value="1"/>
</dbReference>
<dbReference type="AlphaFoldDB" id="A0A151HZS8"/>
<protein>
    <recommendedName>
        <fullName evidence="2">H15 domain-containing protein</fullName>
    </recommendedName>
</protein>
<dbReference type="InterPro" id="IPR036390">
    <property type="entry name" value="WH_DNA-bd_sf"/>
</dbReference>
<organism evidence="3 4">
    <name type="scientific">Atta colombica</name>
    <dbReference type="NCBI Taxonomy" id="520822"/>
    <lineage>
        <taxon>Eukaryota</taxon>
        <taxon>Metazoa</taxon>
        <taxon>Ecdysozoa</taxon>
        <taxon>Arthropoda</taxon>
        <taxon>Hexapoda</taxon>
        <taxon>Insecta</taxon>
        <taxon>Pterygota</taxon>
        <taxon>Neoptera</taxon>
        <taxon>Endopterygota</taxon>
        <taxon>Hymenoptera</taxon>
        <taxon>Apocrita</taxon>
        <taxon>Aculeata</taxon>
        <taxon>Formicoidea</taxon>
        <taxon>Formicidae</taxon>
        <taxon>Myrmicinae</taxon>
        <taxon>Atta</taxon>
    </lineage>
</organism>
<accession>A0A151HZS8</accession>
<feature type="compositionally biased region" description="Basic and acidic residues" evidence="1">
    <location>
        <begin position="176"/>
        <end position="186"/>
    </location>
</feature>
<dbReference type="Gene3D" id="1.10.10.10">
    <property type="entry name" value="Winged helix-like DNA-binding domain superfamily/Winged helix DNA-binding domain"/>
    <property type="match status" value="1"/>
</dbReference>
<dbReference type="GO" id="GO:0006334">
    <property type="term" value="P:nucleosome assembly"/>
    <property type="evidence" value="ECO:0007669"/>
    <property type="project" value="InterPro"/>
</dbReference>
<feature type="compositionally biased region" description="Basic and acidic residues" evidence="1">
    <location>
        <begin position="269"/>
        <end position="288"/>
    </location>
</feature>
<keyword evidence="4" id="KW-1185">Reference proteome</keyword>
<feature type="region of interest" description="Disordered" evidence="1">
    <location>
        <begin position="74"/>
        <end position="186"/>
    </location>
</feature>
<dbReference type="Pfam" id="PF00538">
    <property type="entry name" value="Linker_histone"/>
    <property type="match status" value="1"/>
</dbReference>
<proteinExistence type="predicted"/>
<dbReference type="InterPro" id="IPR005818">
    <property type="entry name" value="Histone_H1/H5_H15"/>
</dbReference>
<feature type="compositionally biased region" description="Acidic residues" evidence="1">
    <location>
        <begin position="210"/>
        <end position="220"/>
    </location>
</feature>
<dbReference type="Proteomes" id="UP000078540">
    <property type="component" value="Unassembled WGS sequence"/>
</dbReference>
<feature type="compositionally biased region" description="Basic residues" evidence="1">
    <location>
        <begin position="123"/>
        <end position="145"/>
    </location>
</feature>
<feature type="compositionally biased region" description="Basic and acidic residues" evidence="1">
    <location>
        <begin position="222"/>
        <end position="244"/>
    </location>
</feature>
<dbReference type="InterPro" id="IPR036388">
    <property type="entry name" value="WH-like_DNA-bd_sf"/>
</dbReference>
<feature type="compositionally biased region" description="Polar residues" evidence="1">
    <location>
        <begin position="306"/>
        <end position="320"/>
    </location>
</feature>